<name>A0AAX3Y3L7_9CAUD</name>
<dbReference type="EMBL" id="OQ851295">
    <property type="protein sequence ID" value="WJZ69959.1"/>
    <property type="molecule type" value="Genomic_DNA"/>
</dbReference>
<evidence type="ECO:0000313" key="1">
    <source>
        <dbReference type="EMBL" id="WJZ69959.1"/>
    </source>
</evidence>
<accession>A0AAX3Y3L7</accession>
<protein>
    <recommendedName>
        <fullName evidence="3">Lipoprotein</fullName>
    </recommendedName>
</protein>
<evidence type="ECO:0008006" key="3">
    <source>
        <dbReference type="Google" id="ProtNLM"/>
    </source>
</evidence>
<reference evidence="1" key="1">
    <citation type="submission" date="2023-04" db="EMBL/GenBank/DDBJ databases">
        <title>Virulent bacteriophage PVP-XSN from an Vibrio parahaemolyticus isolate: Characterization and complete genome sequence.</title>
        <authorList>
            <person name="Qi T."/>
            <person name="Lyu S."/>
            <person name="Liu L."/>
            <person name="Guo Q."/>
            <person name="Shen W."/>
            <person name="Han M."/>
            <person name="Xiong F."/>
            <person name="Lou B."/>
            <person name="Xu H."/>
        </authorList>
    </citation>
    <scope>NUCLEOTIDE SEQUENCE</scope>
</reference>
<evidence type="ECO:0000313" key="2">
    <source>
        <dbReference type="Proteomes" id="UP001431754"/>
    </source>
</evidence>
<organism evidence="1 2">
    <name type="scientific">Vibrio phage PVP-XSN</name>
    <dbReference type="NCBI Taxonomy" id="3056214"/>
    <lineage>
        <taxon>Viruses</taxon>
        <taxon>Duplodnaviria</taxon>
        <taxon>Heunggongvirae</taxon>
        <taxon>Uroviricota</taxon>
        <taxon>Caudoviricetes</taxon>
    </lineage>
</organism>
<sequence length="129" mass="14433">MDFLAKYNNQTGRIRPAIAETIIMKKIVTLILSALLVVACSDVEDTGPKTLESGYMFCSTSETWEQINDAIVNSNNRMVSHLTELGYCGVLSEGLEYTILDRSITGTAHVRVWLGQKHFDIYTNNEATR</sequence>
<proteinExistence type="predicted"/>
<dbReference type="Proteomes" id="UP001431754">
    <property type="component" value="Segment"/>
</dbReference>
<gene>
    <name evidence="1" type="ORF">PVP_XSN000046</name>
</gene>